<reference evidence="2" key="1">
    <citation type="journal article" date="2023" name="Mol. Phylogenet. Evol.">
        <title>Genome-scale phylogeny and comparative genomics of the fungal order Sordariales.</title>
        <authorList>
            <person name="Hensen N."/>
            <person name="Bonometti L."/>
            <person name="Westerberg I."/>
            <person name="Brannstrom I.O."/>
            <person name="Guillou S."/>
            <person name="Cros-Aarteil S."/>
            <person name="Calhoun S."/>
            <person name="Haridas S."/>
            <person name="Kuo A."/>
            <person name="Mondo S."/>
            <person name="Pangilinan J."/>
            <person name="Riley R."/>
            <person name="LaButti K."/>
            <person name="Andreopoulos B."/>
            <person name="Lipzen A."/>
            <person name="Chen C."/>
            <person name="Yan M."/>
            <person name="Daum C."/>
            <person name="Ng V."/>
            <person name="Clum A."/>
            <person name="Steindorff A."/>
            <person name="Ohm R.A."/>
            <person name="Martin F."/>
            <person name="Silar P."/>
            <person name="Natvig D.O."/>
            <person name="Lalanne C."/>
            <person name="Gautier V."/>
            <person name="Ament-Velasquez S.L."/>
            <person name="Kruys A."/>
            <person name="Hutchinson M.I."/>
            <person name="Powell A.J."/>
            <person name="Barry K."/>
            <person name="Miller A.N."/>
            <person name="Grigoriev I.V."/>
            <person name="Debuchy R."/>
            <person name="Gladieux P."/>
            <person name="Hiltunen Thoren M."/>
            <person name="Johannesson H."/>
        </authorList>
    </citation>
    <scope>NUCLEOTIDE SEQUENCE</scope>
    <source>
        <strain evidence="2">FGSC 1904</strain>
    </source>
</reference>
<evidence type="ECO:0000313" key="2">
    <source>
        <dbReference type="EMBL" id="KAK3388321.1"/>
    </source>
</evidence>
<sequence length="602" mass="68373">MSHNSLLSTVHRAVFNSLPNSDEDRTAPMNALLCDGANVRCEDCRRHQGDARSSSHLTLEEPIRIAPLEPLSLRRPLGWNLGCIHQDERFSASRGPKRRLESRTINSSSASEQPESDDDCQILGWIPCFPSPQPKRRQDLDPSDFPTANEVEALQSNPEHREDLPAPAMPTPPSDPDCVIIGSRSLHESPAFSQQRHPQQAPATLSEGLPDRSPFGSVPLEESPISRPPSISMPTPMQADEIDWSVPQLATPARRTFSDYNTPIEDVDQTDRPSTPVFTPSTPMLTPSPMLAATAADAPVLSSPRFSPSTPLSRSNYYFDDEDLSPAVDWNNINFSRASSFDDMDTEWASEQSEEEEDQQDTPESPCMLAKNRRDERRLQNLDYSSLDDDRDQELVRQQHEHQVQQQGQGQGKKRKLAEAAFHTPPPHRFRRLRRSPPGTPAPDYSILNEHDQELARRHELQQRQQQQGNIKKWKLADAAFHTPPAHRFHRRHHRSNSLQPFFSPARDYSFLDEYDQVLRDQFKQAQGQQANIKWKLVRGAAFHTPPAHRFRRSRPHPPVNNPAPESESDNSEEDNNGIWIEGMWFDPNSPSFVEVLENLEH</sequence>
<feature type="region of interest" description="Disordered" evidence="1">
    <location>
        <begin position="546"/>
        <end position="581"/>
    </location>
</feature>
<protein>
    <submittedName>
        <fullName evidence="2">Uncharacterized protein</fullName>
    </submittedName>
</protein>
<feature type="compositionally biased region" description="Basic residues" evidence="1">
    <location>
        <begin position="426"/>
        <end position="435"/>
    </location>
</feature>
<evidence type="ECO:0000256" key="1">
    <source>
        <dbReference type="SAM" id="MobiDB-lite"/>
    </source>
</evidence>
<feature type="region of interest" description="Disordered" evidence="1">
    <location>
        <begin position="90"/>
        <end position="119"/>
    </location>
</feature>
<feature type="region of interest" description="Disordered" evidence="1">
    <location>
        <begin position="341"/>
        <end position="446"/>
    </location>
</feature>
<feature type="region of interest" description="Disordered" evidence="1">
    <location>
        <begin position="155"/>
        <end position="237"/>
    </location>
</feature>
<comment type="caution">
    <text evidence="2">The sequence shown here is derived from an EMBL/GenBank/DDBJ whole genome shotgun (WGS) entry which is preliminary data.</text>
</comment>
<keyword evidence="3" id="KW-1185">Reference proteome</keyword>
<feature type="compositionally biased region" description="Polar residues" evidence="1">
    <location>
        <begin position="191"/>
        <end position="203"/>
    </location>
</feature>
<feature type="compositionally biased region" description="Basic and acidic residues" evidence="1">
    <location>
        <begin position="393"/>
        <end position="403"/>
    </location>
</feature>
<feature type="compositionally biased region" description="Polar residues" evidence="1">
    <location>
        <begin position="103"/>
        <end position="113"/>
    </location>
</feature>
<name>A0AAE0NVA2_SORBR</name>
<feature type="compositionally biased region" description="Acidic residues" evidence="1">
    <location>
        <begin position="342"/>
        <end position="361"/>
    </location>
</feature>
<gene>
    <name evidence="2" type="ORF">B0T20DRAFT_484435</name>
</gene>
<proteinExistence type="predicted"/>
<feature type="region of interest" description="Disordered" evidence="1">
    <location>
        <begin position="254"/>
        <end position="289"/>
    </location>
</feature>
<accession>A0AAE0NVA2</accession>
<feature type="compositionally biased region" description="Acidic residues" evidence="1">
    <location>
        <begin position="567"/>
        <end position="576"/>
    </location>
</feature>
<dbReference type="Proteomes" id="UP001281003">
    <property type="component" value="Unassembled WGS sequence"/>
</dbReference>
<feature type="compositionally biased region" description="Low complexity" evidence="1">
    <location>
        <begin position="219"/>
        <end position="237"/>
    </location>
</feature>
<feature type="compositionally biased region" description="Basic residues" evidence="1">
    <location>
        <begin position="547"/>
        <end position="556"/>
    </location>
</feature>
<evidence type="ECO:0000313" key="3">
    <source>
        <dbReference type="Proteomes" id="UP001281003"/>
    </source>
</evidence>
<feature type="compositionally biased region" description="Low complexity" evidence="1">
    <location>
        <begin position="279"/>
        <end position="289"/>
    </location>
</feature>
<dbReference type="EMBL" id="JAUTDP010000016">
    <property type="protein sequence ID" value="KAK3388321.1"/>
    <property type="molecule type" value="Genomic_DNA"/>
</dbReference>
<organism evidence="2 3">
    <name type="scientific">Sordaria brevicollis</name>
    <dbReference type="NCBI Taxonomy" id="83679"/>
    <lineage>
        <taxon>Eukaryota</taxon>
        <taxon>Fungi</taxon>
        <taxon>Dikarya</taxon>
        <taxon>Ascomycota</taxon>
        <taxon>Pezizomycotina</taxon>
        <taxon>Sordariomycetes</taxon>
        <taxon>Sordariomycetidae</taxon>
        <taxon>Sordariales</taxon>
        <taxon>Sordariaceae</taxon>
        <taxon>Sordaria</taxon>
    </lineage>
</organism>
<reference evidence="2" key="2">
    <citation type="submission" date="2023-07" db="EMBL/GenBank/DDBJ databases">
        <authorList>
            <consortium name="Lawrence Berkeley National Laboratory"/>
            <person name="Haridas S."/>
            <person name="Hensen N."/>
            <person name="Bonometti L."/>
            <person name="Westerberg I."/>
            <person name="Brannstrom I.O."/>
            <person name="Guillou S."/>
            <person name="Cros-Aarteil S."/>
            <person name="Calhoun S."/>
            <person name="Kuo A."/>
            <person name="Mondo S."/>
            <person name="Pangilinan J."/>
            <person name="Riley R."/>
            <person name="LaButti K."/>
            <person name="Andreopoulos B."/>
            <person name="Lipzen A."/>
            <person name="Chen C."/>
            <person name="Yanf M."/>
            <person name="Daum C."/>
            <person name="Ng V."/>
            <person name="Clum A."/>
            <person name="Steindorff A."/>
            <person name="Ohm R."/>
            <person name="Martin F."/>
            <person name="Silar P."/>
            <person name="Natvig D."/>
            <person name="Lalanne C."/>
            <person name="Gautier V."/>
            <person name="Ament-velasquez S.L."/>
            <person name="Kruys A."/>
            <person name="Hutchinson M.I."/>
            <person name="Powell A.J."/>
            <person name="Barry K."/>
            <person name="Miller A.N."/>
            <person name="Grigoriev I.V."/>
            <person name="Debuchy R."/>
            <person name="Gladieux P."/>
            <person name="Thoren M.H."/>
            <person name="Johannesson H."/>
        </authorList>
    </citation>
    <scope>NUCLEOTIDE SEQUENCE</scope>
    <source>
        <strain evidence="2">FGSC 1904</strain>
    </source>
</reference>
<dbReference type="AlphaFoldDB" id="A0AAE0NVA2"/>